<gene>
    <name evidence="2" type="ORF">JCM31447_28520</name>
</gene>
<keyword evidence="3" id="KW-1185">Reference proteome</keyword>
<dbReference type="OrthoDB" id="5308402at2"/>
<evidence type="ECO:0000313" key="3">
    <source>
        <dbReference type="Proteomes" id="UP000291236"/>
    </source>
</evidence>
<accession>A0A4P2VNE8</accession>
<reference evidence="2 3" key="1">
    <citation type="submission" date="2018-12" db="EMBL/GenBank/DDBJ databases">
        <title>Rubrispira sanarue gen. nov., sp., nov., a member of the order Silvanigrellales, isolated from a brackish lake in Hamamatsu Japan.</title>
        <authorList>
            <person name="Maejima Y."/>
            <person name="Iino T."/>
            <person name="Muraguchi Y."/>
            <person name="Fukuda K."/>
            <person name="Nojiri H."/>
            <person name="Ohkuma M."/>
            <person name="Moriuchi R."/>
            <person name="Dohra H."/>
            <person name="Kimbara K."/>
            <person name="Shintani M."/>
        </authorList>
    </citation>
    <scope>NUCLEOTIDE SEQUENCE [LARGE SCALE GENOMIC DNA]</scope>
    <source>
        <strain evidence="2 3">RF1110005</strain>
    </source>
</reference>
<dbReference type="EMBL" id="AP019368">
    <property type="protein sequence ID" value="BBH54388.1"/>
    <property type="molecule type" value="Genomic_DNA"/>
</dbReference>
<dbReference type="AlphaFoldDB" id="A0A4P2VNE8"/>
<evidence type="ECO:0000256" key="1">
    <source>
        <dbReference type="SAM" id="SignalP"/>
    </source>
</evidence>
<dbReference type="Proteomes" id="UP000291236">
    <property type="component" value="Chromosome"/>
</dbReference>
<proteinExistence type="predicted"/>
<feature type="chain" id="PRO_5020212638" evidence="1">
    <location>
        <begin position="20"/>
        <end position="164"/>
    </location>
</feature>
<evidence type="ECO:0000313" key="2">
    <source>
        <dbReference type="EMBL" id="BBH54388.1"/>
    </source>
</evidence>
<feature type="signal peptide" evidence="1">
    <location>
        <begin position="1"/>
        <end position="19"/>
    </location>
</feature>
<keyword evidence="1" id="KW-0732">Signal</keyword>
<sequence length="164" mass="17990">MKIKYILSALTIFSSTAFANSTHNLNTVIHSGNIDKIVTSLIDLFNVGVLDESYPIHLTGSYELDSNNKLVSLNVQENSFKIKNIPLLGTYQTSYSLTGNIPNGNCNEAYVTSHNIIDGSPSYINPIFSSLMKAKGNNAVRLAIKNSGLIAYCNNTPRYILQIN</sequence>
<dbReference type="RefSeq" id="WP_130612034.1">
    <property type="nucleotide sequence ID" value="NZ_AP019368.1"/>
</dbReference>
<organism evidence="2 3">
    <name type="scientific">Fluviispira sanaruensis</name>
    <dbReference type="NCBI Taxonomy" id="2493639"/>
    <lineage>
        <taxon>Bacteria</taxon>
        <taxon>Pseudomonadati</taxon>
        <taxon>Bdellovibrionota</taxon>
        <taxon>Oligoflexia</taxon>
        <taxon>Silvanigrellales</taxon>
        <taxon>Silvanigrellaceae</taxon>
        <taxon>Fluviispira</taxon>
    </lineage>
</organism>
<protein>
    <submittedName>
        <fullName evidence="2">Uncharacterized protein</fullName>
    </submittedName>
</protein>
<name>A0A4P2VNE8_FLUSA</name>
<dbReference type="KEGG" id="sbf:JCM31447_28520"/>